<dbReference type="Gene3D" id="1.20.1220.20">
    <property type="entry name" value="Uncharcterised protein PF01724"/>
    <property type="match status" value="1"/>
</dbReference>
<dbReference type="OrthoDB" id="425753at2"/>
<protein>
    <submittedName>
        <fullName evidence="1">DUF29 domain-containing protein</fullName>
    </submittedName>
</protein>
<comment type="caution">
    <text evidence="1">The sequence shown here is derived from an EMBL/GenBank/DDBJ whole genome shotgun (WGS) entry which is preliminary data.</text>
</comment>
<proteinExistence type="predicted"/>
<dbReference type="Pfam" id="PF01724">
    <property type="entry name" value="DUF29"/>
    <property type="match status" value="1"/>
</dbReference>
<dbReference type="InterPro" id="IPR002636">
    <property type="entry name" value="DUF29"/>
</dbReference>
<accession>A0A431V9J1</accession>
<dbReference type="Proteomes" id="UP000277007">
    <property type="component" value="Unassembled WGS sequence"/>
</dbReference>
<reference evidence="1 2" key="1">
    <citation type="submission" date="2018-12" db="EMBL/GenBank/DDBJ databases">
        <authorList>
            <person name="Yang Y."/>
        </authorList>
    </citation>
    <scope>NUCLEOTIDE SEQUENCE [LARGE SCALE GENOMIC DNA]</scope>
    <source>
        <strain evidence="1 2">L-25-5w-1</strain>
    </source>
</reference>
<dbReference type="PANTHER" id="PTHR34235">
    <property type="entry name" value="SLR1203 PROTEIN-RELATED"/>
    <property type="match status" value="1"/>
</dbReference>
<dbReference type="RefSeq" id="WP_126620771.1">
    <property type="nucleotide sequence ID" value="NZ_RXMA01000072.1"/>
</dbReference>
<organism evidence="1 2">
    <name type="scientific">Azospirillum griseum</name>
    <dbReference type="NCBI Taxonomy" id="2496639"/>
    <lineage>
        <taxon>Bacteria</taxon>
        <taxon>Pseudomonadati</taxon>
        <taxon>Pseudomonadota</taxon>
        <taxon>Alphaproteobacteria</taxon>
        <taxon>Rhodospirillales</taxon>
        <taxon>Azospirillaceae</taxon>
        <taxon>Azospirillum</taxon>
    </lineage>
</organism>
<gene>
    <name evidence="1" type="ORF">EJ903_25995</name>
</gene>
<dbReference type="EMBL" id="RXMA01000072">
    <property type="protein sequence ID" value="RTR11628.1"/>
    <property type="molecule type" value="Genomic_DNA"/>
</dbReference>
<sequence length="144" mass="16463">MSASLYDSDFYAWANEQAALLRAGKLSAADIEHIAEEIESMGRSEKRELVNRLTVLLMHLLKWQYQPLLQGPSWRTTVRIQRADIADHLDDNPSLKSQIPDTITRAYRKARMEAAAETGLPEATFPTACPWPFEQIMDAEFWPE</sequence>
<evidence type="ECO:0000313" key="2">
    <source>
        <dbReference type="Proteomes" id="UP000277007"/>
    </source>
</evidence>
<keyword evidence="2" id="KW-1185">Reference proteome</keyword>
<dbReference type="AlphaFoldDB" id="A0A431V9J1"/>
<evidence type="ECO:0000313" key="1">
    <source>
        <dbReference type="EMBL" id="RTR11628.1"/>
    </source>
</evidence>
<name>A0A431V9J1_9PROT</name>